<dbReference type="AlphaFoldDB" id="X1SK75"/>
<name>X1SK75_9ZZZZ</name>
<sequence>MTYWDISTAFYSGKSFYIGSQSTSGLSVCFKPDGFIMYIVDYFNTTIFQYTLSIPWDISTAVYSGKSLDVGKQDSESVAISFNPNGSIMHMLGHYNNTVFRYNLNGKKHTPWDVSSAVYSRIKLDVSAQNHYSEGLFFSSDGSKFYTLASQTNTVYQYTLSI</sequence>
<evidence type="ECO:0000313" key="1">
    <source>
        <dbReference type="EMBL" id="GAI75775.1"/>
    </source>
</evidence>
<organism evidence="1">
    <name type="scientific">marine sediment metagenome</name>
    <dbReference type="NCBI Taxonomy" id="412755"/>
    <lineage>
        <taxon>unclassified sequences</taxon>
        <taxon>metagenomes</taxon>
        <taxon>ecological metagenomes</taxon>
    </lineage>
</organism>
<reference evidence="1" key="1">
    <citation type="journal article" date="2014" name="Front. Microbiol.">
        <title>High frequency of phylogenetically diverse reductive dehalogenase-homologous genes in deep subseafloor sedimentary metagenomes.</title>
        <authorList>
            <person name="Kawai M."/>
            <person name="Futagami T."/>
            <person name="Toyoda A."/>
            <person name="Takaki Y."/>
            <person name="Nishi S."/>
            <person name="Hori S."/>
            <person name="Arai W."/>
            <person name="Tsubouchi T."/>
            <person name="Morono Y."/>
            <person name="Uchiyama I."/>
            <person name="Ito T."/>
            <person name="Fujiyama A."/>
            <person name="Inagaki F."/>
            <person name="Takami H."/>
        </authorList>
    </citation>
    <scope>NUCLEOTIDE SEQUENCE</scope>
    <source>
        <strain evidence="1">Expedition CK06-06</strain>
    </source>
</reference>
<protein>
    <submittedName>
        <fullName evidence="1">Uncharacterized protein</fullName>
    </submittedName>
</protein>
<feature type="non-terminal residue" evidence="1">
    <location>
        <position position="162"/>
    </location>
</feature>
<dbReference type="Gene3D" id="2.130.10.10">
    <property type="entry name" value="YVTN repeat-like/Quinoprotein amine dehydrogenase"/>
    <property type="match status" value="1"/>
</dbReference>
<dbReference type="SUPFAM" id="SSF75011">
    <property type="entry name" value="3-carboxy-cis,cis-mucoante lactonizing enzyme"/>
    <property type="match status" value="1"/>
</dbReference>
<gene>
    <name evidence="1" type="ORF">S12H4_24205</name>
</gene>
<proteinExistence type="predicted"/>
<dbReference type="EMBL" id="BARW01013069">
    <property type="protein sequence ID" value="GAI75775.1"/>
    <property type="molecule type" value="Genomic_DNA"/>
</dbReference>
<dbReference type="InterPro" id="IPR015943">
    <property type="entry name" value="WD40/YVTN_repeat-like_dom_sf"/>
</dbReference>
<comment type="caution">
    <text evidence="1">The sequence shown here is derived from an EMBL/GenBank/DDBJ whole genome shotgun (WGS) entry which is preliminary data.</text>
</comment>
<accession>X1SK75</accession>